<dbReference type="OrthoDB" id="9803968at2"/>
<dbReference type="EMBL" id="CP003837">
    <property type="protein sequence ID" value="AGH44038.1"/>
    <property type="molecule type" value="Genomic_DNA"/>
</dbReference>
<name>K7A2K3_9ALTE</name>
<dbReference type="Proteomes" id="UP000011864">
    <property type="component" value="Chromosome"/>
</dbReference>
<protein>
    <submittedName>
        <fullName evidence="1">Uncharacterized protein</fullName>
    </submittedName>
</protein>
<dbReference type="PATRIC" id="fig|1129794.4.peg.1910"/>
<evidence type="ECO:0000313" key="2">
    <source>
        <dbReference type="Proteomes" id="UP000011864"/>
    </source>
</evidence>
<gene>
    <name evidence="1" type="ORF">C427_1929</name>
</gene>
<reference evidence="1 2" key="1">
    <citation type="journal article" date="2013" name="Genome Announc.">
        <title>Complete Genome Sequence of Glaciecola psychrophila Strain 170T.</title>
        <authorList>
            <person name="Yin J."/>
            <person name="Chen J."/>
            <person name="Liu G."/>
            <person name="Yu Y."/>
            <person name="Song L."/>
            <person name="Wang X."/>
            <person name="Qu X."/>
        </authorList>
    </citation>
    <scope>NUCLEOTIDE SEQUENCE [LARGE SCALE GENOMIC DNA]</scope>
    <source>
        <strain evidence="1 2">170</strain>
    </source>
</reference>
<evidence type="ECO:0000313" key="1">
    <source>
        <dbReference type="EMBL" id="AGH44038.1"/>
    </source>
</evidence>
<organism evidence="1 2">
    <name type="scientific">Paraglaciecola psychrophila 170</name>
    <dbReference type="NCBI Taxonomy" id="1129794"/>
    <lineage>
        <taxon>Bacteria</taxon>
        <taxon>Pseudomonadati</taxon>
        <taxon>Pseudomonadota</taxon>
        <taxon>Gammaproteobacteria</taxon>
        <taxon>Alteromonadales</taxon>
        <taxon>Alteromonadaceae</taxon>
        <taxon>Paraglaciecola</taxon>
    </lineage>
</organism>
<sequence>MHRAVAYVKSIKEIDYYSLELFLSDWIAHFKVPTKIWKVGQKTTGLG</sequence>
<dbReference type="HOGENOM" id="CLU_3171249_0_0_6"/>
<accession>K7A2K3</accession>
<dbReference type="STRING" id="1129794.C427_1929"/>
<dbReference type="AlphaFoldDB" id="K7A2K3"/>
<dbReference type="KEGG" id="gps:C427_1929"/>
<proteinExistence type="predicted"/>
<keyword evidence="2" id="KW-1185">Reference proteome</keyword>